<dbReference type="Pfam" id="PF01569">
    <property type="entry name" value="PAP2"/>
    <property type="match status" value="1"/>
</dbReference>
<gene>
    <name evidence="8" type="ORF">DI579_03715</name>
</gene>
<name>A0A2W5IFP0_9ACTN</name>
<evidence type="ECO:0000256" key="4">
    <source>
        <dbReference type="ARBA" id="ARBA00022801"/>
    </source>
</evidence>
<evidence type="ECO:0000256" key="5">
    <source>
        <dbReference type="ARBA" id="ARBA00022989"/>
    </source>
</evidence>
<comment type="caution">
    <text evidence="8">The sequence shown here is derived from an EMBL/GenBank/DDBJ whole genome shotgun (WGS) entry which is preliminary data.</text>
</comment>
<dbReference type="Gene3D" id="1.20.144.10">
    <property type="entry name" value="Phosphatidic acid phosphatase type 2/haloperoxidase"/>
    <property type="match status" value="1"/>
</dbReference>
<accession>A0A2W5IFP0</accession>
<reference evidence="8 9" key="1">
    <citation type="submission" date="2017-08" db="EMBL/GenBank/DDBJ databases">
        <title>Infants hospitalized years apart are colonized by the same room-sourced microbial strains.</title>
        <authorList>
            <person name="Brooks B."/>
            <person name="Olm M.R."/>
            <person name="Firek B.A."/>
            <person name="Baker R."/>
            <person name="Thomas B.C."/>
            <person name="Morowitz M.J."/>
            <person name="Banfield J.F."/>
        </authorList>
    </citation>
    <scope>NUCLEOTIDE SEQUENCE [LARGE SCALE GENOMIC DNA]</scope>
    <source>
        <strain evidence="8">S2_006_000_R1_57</strain>
    </source>
</reference>
<evidence type="ECO:0000259" key="7">
    <source>
        <dbReference type="SMART" id="SM00014"/>
    </source>
</evidence>
<evidence type="ECO:0000313" key="8">
    <source>
        <dbReference type="EMBL" id="PZP89174.1"/>
    </source>
</evidence>
<keyword evidence="5" id="KW-1133">Transmembrane helix</keyword>
<keyword evidence="6" id="KW-0472">Membrane</keyword>
<dbReference type="AlphaFoldDB" id="A0A2W5IFP0"/>
<dbReference type="InterPro" id="IPR036938">
    <property type="entry name" value="PAP2/HPO_sf"/>
</dbReference>
<evidence type="ECO:0000256" key="2">
    <source>
        <dbReference type="ARBA" id="ARBA00022475"/>
    </source>
</evidence>
<dbReference type="EMBL" id="QFOZ01000004">
    <property type="protein sequence ID" value="PZP89174.1"/>
    <property type="molecule type" value="Genomic_DNA"/>
</dbReference>
<evidence type="ECO:0000256" key="1">
    <source>
        <dbReference type="ARBA" id="ARBA00004651"/>
    </source>
</evidence>
<dbReference type="InterPro" id="IPR000326">
    <property type="entry name" value="PAP2/HPO"/>
</dbReference>
<dbReference type="GO" id="GO:0005886">
    <property type="term" value="C:plasma membrane"/>
    <property type="evidence" value="ECO:0007669"/>
    <property type="project" value="UniProtKB-SubCell"/>
</dbReference>
<evidence type="ECO:0000256" key="6">
    <source>
        <dbReference type="ARBA" id="ARBA00023136"/>
    </source>
</evidence>
<feature type="domain" description="Phosphatidic acid phosphatase type 2/haloperoxidase" evidence="7">
    <location>
        <begin position="63"/>
        <end position="167"/>
    </location>
</feature>
<proteinExistence type="predicted"/>
<dbReference type="PANTHER" id="PTHR14969:SF62">
    <property type="entry name" value="DECAPRENYLPHOSPHORYL-5-PHOSPHORIBOSE PHOSPHATASE RV3807C-RELATED"/>
    <property type="match status" value="1"/>
</dbReference>
<dbReference type="GO" id="GO:0016787">
    <property type="term" value="F:hydrolase activity"/>
    <property type="evidence" value="ECO:0007669"/>
    <property type="project" value="UniProtKB-KW"/>
</dbReference>
<keyword evidence="3" id="KW-0812">Transmembrane</keyword>
<protein>
    <submittedName>
        <fullName evidence="8">Phosphatase PAP2 family protein</fullName>
    </submittedName>
</protein>
<keyword evidence="2" id="KW-1003">Cell membrane</keyword>
<evidence type="ECO:0000256" key="3">
    <source>
        <dbReference type="ARBA" id="ARBA00022692"/>
    </source>
</evidence>
<dbReference type="Proteomes" id="UP000248606">
    <property type="component" value="Unassembled WGS sequence"/>
</dbReference>
<evidence type="ECO:0000313" key="9">
    <source>
        <dbReference type="Proteomes" id="UP000248606"/>
    </source>
</evidence>
<comment type="subcellular location">
    <subcellularLocation>
        <location evidence="1">Cell membrane</location>
        <topology evidence="1">Multi-pass membrane protein</topology>
    </subcellularLocation>
</comment>
<keyword evidence="4" id="KW-0378">Hydrolase</keyword>
<organism evidence="8 9">
    <name type="scientific">Lawsonella clevelandensis</name>
    <dbReference type="NCBI Taxonomy" id="1528099"/>
    <lineage>
        <taxon>Bacteria</taxon>
        <taxon>Bacillati</taxon>
        <taxon>Actinomycetota</taxon>
        <taxon>Actinomycetes</taxon>
        <taxon>Mycobacteriales</taxon>
        <taxon>Lawsonellaceae</taxon>
        <taxon>Lawsonella</taxon>
    </lineage>
</organism>
<dbReference type="SUPFAM" id="SSF48317">
    <property type="entry name" value="Acid phosphatase/Vanadium-dependent haloperoxidase"/>
    <property type="match status" value="1"/>
</dbReference>
<sequence length="183" mass="19803">MSSTPSDLSPEEKILCTVQKWCRPYPWTVKVAQGLSHFGEHSLGWLVLSGLAALTFPKHREQWGLAALSAFGSHALAVIIKRIVWRPRPHHPAIDVNVKTPSALSFPSSHATSTTSWATSAATISHNPLPLVLSPIMMTSRMIAGVHYPTDVAAGAALGAVSSVVTHKWGPAVLQRLRSRKNH</sequence>
<dbReference type="SMART" id="SM00014">
    <property type="entry name" value="acidPPc"/>
    <property type="match status" value="1"/>
</dbReference>
<dbReference type="PANTHER" id="PTHR14969">
    <property type="entry name" value="SPHINGOSINE-1-PHOSPHATE PHOSPHOHYDROLASE"/>
    <property type="match status" value="1"/>
</dbReference>